<dbReference type="InterPro" id="IPR018050">
    <property type="entry name" value="Pmannose_isomerase-type1_CS"/>
</dbReference>
<dbReference type="Pfam" id="PF20512">
    <property type="entry name" value="PMI_typeI_hel"/>
    <property type="match status" value="1"/>
</dbReference>
<dbReference type="InterPro" id="IPR046458">
    <property type="entry name" value="PMI_typeI_hel"/>
</dbReference>
<comment type="pathway">
    <text evidence="4">Nucleotide-sugar biosynthesis; GDP-alpha-D-mannose biosynthesis; alpha-D-mannose 1-phosphate from D-fructose 6-phosphate: step 1/2.</text>
</comment>
<evidence type="ECO:0000256" key="13">
    <source>
        <dbReference type="RuleBase" id="RU004189"/>
    </source>
</evidence>
<dbReference type="InterPro" id="IPR014710">
    <property type="entry name" value="RmlC-like_jellyroll"/>
</dbReference>
<evidence type="ECO:0000256" key="10">
    <source>
        <dbReference type="ARBA" id="ARBA00023235"/>
    </source>
</evidence>
<dbReference type="EC" id="5.3.1.8" evidence="6"/>
<feature type="domain" description="Phosphomannose isomerase type I helical insertion" evidence="16">
    <location>
        <begin position="185"/>
        <end position="274"/>
    </location>
</feature>
<dbReference type="Gene3D" id="2.60.120.10">
    <property type="entry name" value="Jelly Rolls"/>
    <property type="match status" value="2"/>
</dbReference>
<comment type="function">
    <text evidence="3">Involved in the synthesis of the GDP-mannose and dolichol-phosphate-mannose required for a number of critical mannosyl transfer reactions.</text>
</comment>
<dbReference type="InterPro" id="IPR001250">
    <property type="entry name" value="Man6P_Isoase-1"/>
</dbReference>
<comment type="cofactor">
    <cofactor evidence="2">
        <name>Zn(2+)</name>
        <dbReference type="ChEBI" id="CHEBI:29105"/>
    </cofactor>
</comment>
<dbReference type="GO" id="GO:0016853">
    <property type="term" value="F:isomerase activity"/>
    <property type="evidence" value="ECO:0007669"/>
    <property type="project" value="UniProtKB-KW"/>
</dbReference>
<comment type="similarity">
    <text evidence="5 13">Belongs to the mannose-6-phosphate isomerase type 1 family.</text>
</comment>
<evidence type="ECO:0000256" key="2">
    <source>
        <dbReference type="ARBA" id="ARBA00001947"/>
    </source>
</evidence>
<dbReference type="InterPro" id="IPR011051">
    <property type="entry name" value="RmlC_Cupin_sf"/>
</dbReference>
<keyword evidence="9" id="KW-0862">Zinc</keyword>
<dbReference type="InterPro" id="IPR016305">
    <property type="entry name" value="Mannose-6-P_Isomerase"/>
</dbReference>
<reference evidence="17 18" key="1">
    <citation type="submission" date="2019-04" db="EMBL/GenBank/DDBJ databases">
        <authorList>
            <consortium name="DOE Joint Genome Institute"/>
            <person name="Mondo S."/>
            <person name="Kjaerbolling I."/>
            <person name="Vesth T."/>
            <person name="Frisvad J.C."/>
            <person name="Nybo J.L."/>
            <person name="Theobald S."/>
            <person name="Kildgaard S."/>
            <person name="Isbrandt T."/>
            <person name="Kuo A."/>
            <person name="Sato A."/>
            <person name="Lyhne E.K."/>
            <person name="Kogle M.E."/>
            <person name="Wiebenga A."/>
            <person name="Kun R.S."/>
            <person name="Lubbers R.J."/>
            <person name="Makela M.R."/>
            <person name="Barry K."/>
            <person name="Chovatia M."/>
            <person name="Clum A."/>
            <person name="Daum C."/>
            <person name="Haridas S."/>
            <person name="He G."/>
            <person name="LaButti K."/>
            <person name="Lipzen A."/>
            <person name="Riley R."/>
            <person name="Salamov A."/>
            <person name="Simmons B.A."/>
            <person name="Magnuson J.K."/>
            <person name="Henrissat B."/>
            <person name="Mortensen U.H."/>
            <person name="Larsen T.O."/>
            <person name="Devries R.P."/>
            <person name="Grigoriev I.V."/>
            <person name="Machida M."/>
            <person name="Baker S.E."/>
            <person name="Andersen M.R."/>
            <person name="Cantor M.N."/>
            <person name="Hua S.X."/>
        </authorList>
    </citation>
    <scope>NUCLEOTIDE SEQUENCE [LARGE SCALE GENOMIC DNA]</scope>
    <source>
        <strain evidence="17 18">CBS 117616</strain>
    </source>
</reference>
<dbReference type="PANTHER" id="PTHR10309">
    <property type="entry name" value="MANNOSE-6-PHOSPHATE ISOMERASE"/>
    <property type="match status" value="1"/>
</dbReference>
<evidence type="ECO:0000256" key="8">
    <source>
        <dbReference type="ARBA" id="ARBA00022723"/>
    </source>
</evidence>
<dbReference type="Pfam" id="PF20511">
    <property type="entry name" value="PMI_typeI_cat"/>
    <property type="match status" value="1"/>
</dbReference>
<evidence type="ECO:0000259" key="14">
    <source>
        <dbReference type="Pfam" id="PF01238"/>
    </source>
</evidence>
<evidence type="ECO:0000313" key="17">
    <source>
        <dbReference type="EMBL" id="KAE8413351.1"/>
    </source>
</evidence>
<accession>A0ABQ6W8A1</accession>
<feature type="domain" description="Phosphomannose isomerase type I C-terminal" evidence="14">
    <location>
        <begin position="357"/>
        <end position="405"/>
    </location>
</feature>
<dbReference type="InterPro" id="IPR046457">
    <property type="entry name" value="PMI_typeI_cat"/>
</dbReference>
<evidence type="ECO:0000256" key="5">
    <source>
        <dbReference type="ARBA" id="ARBA00010772"/>
    </source>
</evidence>
<keyword evidence="8" id="KW-0479">Metal-binding</keyword>
<keyword evidence="18" id="KW-1185">Reference proteome</keyword>
<evidence type="ECO:0000259" key="16">
    <source>
        <dbReference type="Pfam" id="PF20512"/>
    </source>
</evidence>
<evidence type="ECO:0000256" key="1">
    <source>
        <dbReference type="ARBA" id="ARBA00000757"/>
    </source>
</evidence>
<name>A0ABQ6W8A1_9EURO</name>
<feature type="domain" description="Phosphomannose isomerase type I catalytic" evidence="15">
    <location>
        <begin position="18"/>
        <end position="164"/>
    </location>
</feature>
<evidence type="ECO:0000256" key="6">
    <source>
        <dbReference type="ARBA" id="ARBA00011956"/>
    </source>
</evidence>
<evidence type="ECO:0000256" key="9">
    <source>
        <dbReference type="ARBA" id="ARBA00022833"/>
    </source>
</evidence>
<dbReference type="InterPro" id="IPR046456">
    <property type="entry name" value="PMI_typeI_C"/>
</dbReference>
<evidence type="ECO:0000259" key="15">
    <source>
        <dbReference type="Pfam" id="PF20511"/>
    </source>
</evidence>
<evidence type="ECO:0000256" key="3">
    <source>
        <dbReference type="ARBA" id="ARBA00002564"/>
    </source>
</evidence>
<dbReference type="Pfam" id="PF01238">
    <property type="entry name" value="PMI_typeI_C"/>
    <property type="match status" value="1"/>
</dbReference>
<evidence type="ECO:0000256" key="12">
    <source>
        <dbReference type="ARBA" id="ARBA00030762"/>
    </source>
</evidence>
<dbReference type="EMBL" id="ML735809">
    <property type="protein sequence ID" value="KAE8413351.1"/>
    <property type="molecule type" value="Genomic_DNA"/>
</dbReference>
<organism evidence="17 18">
    <name type="scientific">Aspergillus pseudocaelatus</name>
    <dbReference type="NCBI Taxonomy" id="1825620"/>
    <lineage>
        <taxon>Eukaryota</taxon>
        <taxon>Fungi</taxon>
        <taxon>Dikarya</taxon>
        <taxon>Ascomycota</taxon>
        <taxon>Pezizomycotina</taxon>
        <taxon>Eurotiomycetes</taxon>
        <taxon>Eurotiomycetidae</taxon>
        <taxon>Eurotiales</taxon>
        <taxon>Aspergillaceae</taxon>
        <taxon>Aspergillus</taxon>
        <taxon>Aspergillus subgen. Circumdati</taxon>
    </lineage>
</organism>
<dbReference type="SUPFAM" id="SSF51182">
    <property type="entry name" value="RmlC-like cupins"/>
    <property type="match status" value="1"/>
</dbReference>
<dbReference type="Proteomes" id="UP000325395">
    <property type="component" value="Unassembled WGS sequence"/>
</dbReference>
<dbReference type="PIRSF" id="PIRSF001480">
    <property type="entry name" value="Mannose-6-phosphate_isomerase"/>
    <property type="match status" value="1"/>
</dbReference>
<protein>
    <recommendedName>
        <fullName evidence="7">Mannose-6-phosphate isomerase</fullName>
        <ecNumber evidence="6">5.3.1.8</ecNumber>
    </recommendedName>
    <alternativeName>
        <fullName evidence="11">Phosphohexomutase</fullName>
    </alternativeName>
    <alternativeName>
        <fullName evidence="12">Phosphomannose isomerase</fullName>
    </alternativeName>
</protein>
<dbReference type="CDD" id="cd07011">
    <property type="entry name" value="cupin_PMI_type_I_N"/>
    <property type="match status" value="1"/>
</dbReference>
<dbReference type="PROSITE" id="PS00965">
    <property type="entry name" value="PMI_I_1"/>
    <property type="match status" value="1"/>
</dbReference>
<proteinExistence type="inferred from homology"/>
<dbReference type="NCBIfam" id="TIGR00218">
    <property type="entry name" value="manA"/>
    <property type="match status" value="1"/>
</dbReference>
<comment type="catalytic activity">
    <reaction evidence="1">
        <text>D-mannose 6-phosphate = D-fructose 6-phosphate</text>
        <dbReference type="Rhea" id="RHEA:12356"/>
        <dbReference type="ChEBI" id="CHEBI:58735"/>
        <dbReference type="ChEBI" id="CHEBI:61527"/>
        <dbReference type="EC" id="5.3.1.8"/>
    </reaction>
</comment>
<gene>
    <name evidence="17" type="ORF">BDV36DRAFT_304231</name>
</gene>
<evidence type="ECO:0000313" key="18">
    <source>
        <dbReference type="Proteomes" id="UP000325395"/>
    </source>
</evidence>
<keyword evidence="10 17" id="KW-0413">Isomerase</keyword>
<evidence type="ECO:0000256" key="4">
    <source>
        <dbReference type="ARBA" id="ARBA00004666"/>
    </source>
</evidence>
<sequence>METNEHPQTNTTRGSHLRRLKCGVSNNDWGKLGKQSIVAQFAVTTSAVGDNALDENKPYAEFWMGAHPSLPSYDLSTGQPLQEVLRDNPHLLSTQVSQRFRTTLPFLFKVLSIREPLCIQAHPDRNLAYDLHARDPLTYPDSNHKPEMIVALTPFEALCGFRPLEEIVHFLSRVPPLRNLISDATAMEVQSACGSAGNGYDPKTAEIALKRAWSELLTAHPSQVRSCAEDLIRFATSRPSHESLAVEHGNVLDLILQLSQHYPHDVGLFAVLFMNHVCLSPGEALFVRSNELHAYLSGDGIECMASSANVVRAGFSRKHKDVDMLISMLTYENLPPFVIREPTPYLLVEMNSRESTSVLYTSPAEEFNIIKTFLAPQFATANFRAFRGPTVLICTQGSGKIGVGHYIELIECGHVFFAGAGAEIFIQSCSEEPLILFQSFCEIEEYKSPL</sequence>
<dbReference type="PRINTS" id="PR00714">
    <property type="entry name" value="MAN6PISMRASE"/>
</dbReference>
<dbReference type="PANTHER" id="PTHR10309:SF0">
    <property type="entry name" value="MANNOSE-6-PHOSPHATE ISOMERASE"/>
    <property type="match status" value="1"/>
</dbReference>
<evidence type="ECO:0000256" key="7">
    <source>
        <dbReference type="ARBA" id="ARBA00018236"/>
    </source>
</evidence>
<evidence type="ECO:0000256" key="11">
    <source>
        <dbReference type="ARBA" id="ARBA00029741"/>
    </source>
</evidence>
<dbReference type="Gene3D" id="1.10.441.10">
    <property type="entry name" value="Phosphomannose Isomerase, domain 2"/>
    <property type="match status" value="1"/>
</dbReference>